<feature type="region of interest" description="Disordered" evidence="1">
    <location>
        <begin position="76"/>
        <end position="102"/>
    </location>
</feature>
<protein>
    <submittedName>
        <fullName evidence="2">Uncharacterized protein</fullName>
    </submittedName>
</protein>
<organism evidence="2 3">
    <name type="scientific">Bradyrhizobium zhanjiangense</name>
    <dbReference type="NCBI Taxonomy" id="1325107"/>
    <lineage>
        <taxon>Bacteria</taxon>
        <taxon>Pseudomonadati</taxon>
        <taxon>Pseudomonadota</taxon>
        <taxon>Alphaproteobacteria</taxon>
        <taxon>Hyphomicrobiales</taxon>
        <taxon>Nitrobacteraceae</taxon>
        <taxon>Bradyrhizobium</taxon>
    </lineage>
</organism>
<proteinExistence type="predicted"/>
<sequence>MEIAAALAAAYAISMACSPPWAALRFFGLRWGDLGGFSHAHMLHSWRLAPPAIIKGQYRGHFRRLQDQAFRLHRPPRRRRWRDISRPMDQYSPGRQPAPQGR</sequence>
<evidence type="ECO:0000256" key="1">
    <source>
        <dbReference type="SAM" id="MobiDB-lite"/>
    </source>
</evidence>
<keyword evidence="3" id="KW-1185">Reference proteome</keyword>
<evidence type="ECO:0000313" key="2">
    <source>
        <dbReference type="EMBL" id="RXG91623.1"/>
    </source>
</evidence>
<evidence type="ECO:0000313" key="3">
    <source>
        <dbReference type="Proteomes" id="UP000289946"/>
    </source>
</evidence>
<accession>A0ABY0DFU4</accession>
<gene>
    <name evidence="2" type="ORF">EAS62_24395</name>
</gene>
<dbReference type="Proteomes" id="UP000289946">
    <property type="component" value="Unassembled WGS sequence"/>
</dbReference>
<dbReference type="EMBL" id="RDRA01000014">
    <property type="protein sequence ID" value="RXG91623.1"/>
    <property type="molecule type" value="Genomic_DNA"/>
</dbReference>
<reference evidence="2 3" key="1">
    <citation type="submission" date="2018-10" db="EMBL/GenBank/DDBJ databases">
        <title>Bradyrhizobium sp. nov., isolated from effective nodules of peanut in China.</title>
        <authorList>
            <person name="Li Y."/>
        </authorList>
    </citation>
    <scope>NUCLEOTIDE SEQUENCE [LARGE SCALE GENOMIC DNA]</scope>
    <source>
        <strain evidence="2 3">CCBAU 51781</strain>
    </source>
</reference>
<name>A0ABY0DFU4_9BRAD</name>
<comment type="caution">
    <text evidence="2">The sequence shown here is derived from an EMBL/GenBank/DDBJ whole genome shotgun (WGS) entry which is preliminary data.</text>
</comment>